<reference evidence="1 2" key="1">
    <citation type="submission" date="2021-07" db="EMBL/GenBank/DDBJ databases">
        <title>Actinomadura sp. PM05-2 isolated from lichen.</title>
        <authorList>
            <person name="Somphong A."/>
            <person name="Phongsopitanun W."/>
            <person name="Tanasupawat S."/>
            <person name="Peongsungnone V."/>
        </authorList>
    </citation>
    <scope>NUCLEOTIDE SEQUENCE [LARGE SCALE GENOMIC DNA]</scope>
    <source>
        <strain evidence="1 2">PM05-2</strain>
    </source>
</reference>
<evidence type="ECO:0000313" key="2">
    <source>
        <dbReference type="Proteomes" id="UP000774570"/>
    </source>
</evidence>
<dbReference type="RefSeq" id="WP_220162657.1">
    <property type="nucleotide sequence ID" value="NZ_JAIBOA010000001.1"/>
</dbReference>
<gene>
    <name evidence="1" type="ORF">K1Y72_02250</name>
</gene>
<comment type="caution">
    <text evidence="1">The sequence shown here is derived from an EMBL/GenBank/DDBJ whole genome shotgun (WGS) entry which is preliminary data.</text>
</comment>
<protein>
    <submittedName>
        <fullName evidence="1">Uncharacterized protein</fullName>
    </submittedName>
</protein>
<organism evidence="1 2">
    <name type="scientific">Actinomadura parmotrematis</name>
    <dbReference type="NCBI Taxonomy" id="2864039"/>
    <lineage>
        <taxon>Bacteria</taxon>
        <taxon>Bacillati</taxon>
        <taxon>Actinomycetota</taxon>
        <taxon>Actinomycetes</taxon>
        <taxon>Streptosporangiales</taxon>
        <taxon>Thermomonosporaceae</taxon>
        <taxon>Actinomadura</taxon>
    </lineage>
</organism>
<dbReference type="EMBL" id="JAIBOA010000001">
    <property type="protein sequence ID" value="MBW8481174.1"/>
    <property type="molecule type" value="Genomic_DNA"/>
</dbReference>
<evidence type="ECO:0000313" key="1">
    <source>
        <dbReference type="EMBL" id="MBW8481174.1"/>
    </source>
</evidence>
<dbReference type="Proteomes" id="UP000774570">
    <property type="component" value="Unassembled WGS sequence"/>
</dbReference>
<name>A0ABS7FLE5_9ACTN</name>
<proteinExistence type="predicted"/>
<sequence length="281" mass="29379">MPAPRPAPTDASARAGFSPARWDAARRRTVARAFREVPFYREQWAAAGRELDDVVPVPAALLTDQAFRLCPLGRPYGPAREPSLWTGGAAALRAALRTAGVPARGVPVLEVRDAMLDRGRLGRTGPAYGVLLSPGADVLDEERRALLDARAVRLAARAGRAVVVDVPATLEASAAALADAAGPGVRVRALPRADVATALALDGPVLLHDLVVGYYGARAPGCGRLHVLWRHHHARAAGGRLEITDLRRRRPTLCGVVPGGADGTAVPVCPEHGVPVIAAAG</sequence>
<accession>A0ABS7FLE5</accession>
<keyword evidence="2" id="KW-1185">Reference proteome</keyword>